<name>A0A9X3AKF7_9SPHN</name>
<comment type="caution">
    <text evidence="2">The sequence shown here is derived from an EMBL/GenBank/DDBJ whole genome shotgun (WGS) entry which is preliminary data.</text>
</comment>
<gene>
    <name evidence="2" type="ORF">N0B51_02155</name>
</gene>
<dbReference type="AlphaFoldDB" id="A0A9X3AKF7"/>
<proteinExistence type="predicted"/>
<organism evidence="2 3">
    <name type="scientific">Tsuneonella litorea</name>
    <dbReference type="NCBI Taxonomy" id="2976475"/>
    <lineage>
        <taxon>Bacteria</taxon>
        <taxon>Pseudomonadati</taxon>
        <taxon>Pseudomonadota</taxon>
        <taxon>Alphaproteobacteria</taxon>
        <taxon>Sphingomonadales</taxon>
        <taxon>Erythrobacteraceae</taxon>
        <taxon>Tsuneonella</taxon>
    </lineage>
</organism>
<evidence type="ECO:0000313" key="3">
    <source>
        <dbReference type="Proteomes" id="UP001142648"/>
    </source>
</evidence>
<evidence type="ECO:0000313" key="2">
    <source>
        <dbReference type="EMBL" id="MCT2557778.1"/>
    </source>
</evidence>
<dbReference type="RefSeq" id="WP_259960536.1">
    <property type="nucleotide sequence ID" value="NZ_JAOAMV010000001.1"/>
</dbReference>
<protein>
    <submittedName>
        <fullName evidence="2">Uncharacterized protein</fullName>
    </submittedName>
</protein>
<dbReference type="EMBL" id="JAOAMV010000001">
    <property type="protein sequence ID" value="MCT2557778.1"/>
    <property type="molecule type" value="Genomic_DNA"/>
</dbReference>
<reference evidence="2" key="1">
    <citation type="submission" date="2022-09" db="EMBL/GenBank/DDBJ databases">
        <title>The genome sequence of Tsuneonella sp. YG55.</title>
        <authorList>
            <person name="Liu Y."/>
        </authorList>
    </citation>
    <scope>NUCLEOTIDE SEQUENCE</scope>
    <source>
        <strain evidence="2">YG55</strain>
    </source>
</reference>
<keyword evidence="3" id="KW-1185">Reference proteome</keyword>
<sequence>MASGDSDALGDDADGPALYGESGPRVWGIKGENLRDMLLDLASASIGGDIGGQFMAISSIKEMLDDLEPENAIEALLLSQMMTTCMTSLRLIANAQEPGRPLERFEKVMNQALKLQNLFLRQLDAWEKLRGKGKEQKITVEHVTVGSGGQAIVGHVQTSMPVAETPLTPDQSARGRGSARDSESPARRTRGKS</sequence>
<dbReference type="Proteomes" id="UP001142648">
    <property type="component" value="Unassembled WGS sequence"/>
</dbReference>
<feature type="region of interest" description="Disordered" evidence="1">
    <location>
        <begin position="160"/>
        <end position="193"/>
    </location>
</feature>
<evidence type="ECO:0000256" key="1">
    <source>
        <dbReference type="SAM" id="MobiDB-lite"/>
    </source>
</evidence>
<accession>A0A9X3AKF7</accession>